<keyword evidence="2" id="KW-1133">Transmembrane helix</keyword>
<dbReference type="NCBIfam" id="NF033635">
    <property type="entry name" value="SLATT_fungal"/>
    <property type="match status" value="1"/>
</dbReference>
<dbReference type="PANTHER" id="PTHR38793:SF3">
    <property type="entry name" value="SMODS AND SLOG-ASSOCIATING 2TM EFFECTOR DOMAIN-CONTAINING PROTEIN"/>
    <property type="match status" value="1"/>
</dbReference>
<feature type="compositionally biased region" description="Basic and acidic residues" evidence="1">
    <location>
        <begin position="1"/>
        <end position="15"/>
    </location>
</feature>
<proteinExistence type="predicted"/>
<keyword evidence="2" id="KW-0812">Transmembrane</keyword>
<feature type="region of interest" description="Disordered" evidence="1">
    <location>
        <begin position="217"/>
        <end position="266"/>
    </location>
</feature>
<feature type="transmembrane region" description="Helical" evidence="2">
    <location>
        <begin position="131"/>
        <end position="149"/>
    </location>
</feature>
<name>A0A1C1CFT2_9EURO</name>
<keyword evidence="5" id="KW-1185">Reference proteome</keyword>
<comment type="caution">
    <text evidence="4">The sequence shown here is derived from an EMBL/GenBank/DDBJ whole genome shotgun (WGS) entry which is preliminary data.</text>
</comment>
<accession>A0A1C1CFT2</accession>
<evidence type="ECO:0000256" key="2">
    <source>
        <dbReference type="SAM" id="Phobius"/>
    </source>
</evidence>
<dbReference type="VEuPathDB" id="FungiDB:CLCR_02588"/>
<feature type="transmembrane region" description="Helical" evidence="2">
    <location>
        <begin position="96"/>
        <end position="119"/>
    </location>
</feature>
<dbReference type="PANTHER" id="PTHR38793">
    <property type="entry name" value="SLATT_FUNGAL DOMAIN-CONTAINING PROTEIN-RELATED"/>
    <property type="match status" value="1"/>
</dbReference>
<dbReference type="InterPro" id="IPR041622">
    <property type="entry name" value="SLATT_fungi"/>
</dbReference>
<keyword evidence="2" id="KW-0472">Membrane</keyword>
<evidence type="ECO:0000256" key="1">
    <source>
        <dbReference type="SAM" id="MobiDB-lite"/>
    </source>
</evidence>
<feature type="compositionally biased region" description="Polar residues" evidence="1">
    <location>
        <begin position="39"/>
        <end position="62"/>
    </location>
</feature>
<dbReference type="Pfam" id="PF18142">
    <property type="entry name" value="SLATT_fungal"/>
    <property type="match status" value="1"/>
</dbReference>
<protein>
    <recommendedName>
        <fullName evidence="3">SMODS and SLOG-associating 2TM effector domain-containing protein</fullName>
    </recommendedName>
</protein>
<gene>
    <name evidence="4" type="ORF">CLCR_02588</name>
</gene>
<feature type="compositionally biased region" description="Polar residues" evidence="1">
    <location>
        <begin position="219"/>
        <end position="229"/>
    </location>
</feature>
<dbReference type="AlphaFoldDB" id="A0A1C1CFT2"/>
<sequence>MDPSARETGDDRGEAIHASASTPPQPQTAPAGTHDGVPQPSQQQSDTHAAHRTTQTAPQSVEPTFFGQIAGTDGPHQYESLRLRVTRAYKTHTYQYWFVAILSNSLLFLQIVIAASLTALGAFNNRRARTATIFLGASNTVIAGLLTYFKSRNQPNRARQFRNDLAAVVVQLDDTEANFRNPTWQGDESAELQKIRDAYKQARLDAQANYPDLWVKGTSPYNPNYTPPIQTDPKRGVSGLPSQLHRHRVQNWSPPGPSAPHRSRTG</sequence>
<dbReference type="eggNOG" id="ENOG502SRNI">
    <property type="taxonomic scope" value="Eukaryota"/>
</dbReference>
<evidence type="ECO:0000259" key="3">
    <source>
        <dbReference type="Pfam" id="PF18142"/>
    </source>
</evidence>
<evidence type="ECO:0000313" key="4">
    <source>
        <dbReference type="EMBL" id="OCT47332.1"/>
    </source>
</evidence>
<feature type="domain" description="SMODS and SLOG-associating 2TM effector" evidence="3">
    <location>
        <begin position="84"/>
        <end position="203"/>
    </location>
</feature>
<dbReference type="VEuPathDB" id="FungiDB:G647_02106"/>
<dbReference type="OrthoDB" id="4472872at2759"/>
<organism evidence="4 5">
    <name type="scientific">Cladophialophora carrionii</name>
    <dbReference type="NCBI Taxonomy" id="86049"/>
    <lineage>
        <taxon>Eukaryota</taxon>
        <taxon>Fungi</taxon>
        <taxon>Dikarya</taxon>
        <taxon>Ascomycota</taxon>
        <taxon>Pezizomycotina</taxon>
        <taxon>Eurotiomycetes</taxon>
        <taxon>Chaetothyriomycetidae</taxon>
        <taxon>Chaetothyriales</taxon>
        <taxon>Herpotrichiellaceae</taxon>
        <taxon>Cladophialophora</taxon>
    </lineage>
</organism>
<feature type="region of interest" description="Disordered" evidence="1">
    <location>
        <begin position="1"/>
        <end position="71"/>
    </location>
</feature>
<dbReference type="Proteomes" id="UP000094526">
    <property type="component" value="Unassembled WGS sequence"/>
</dbReference>
<reference evidence="5" key="1">
    <citation type="submission" date="2015-07" db="EMBL/GenBank/DDBJ databases">
        <authorList>
            <person name="Teixeira M.M."/>
            <person name="Souza R.C."/>
            <person name="Almeida L.G."/>
            <person name="Vicente V.A."/>
            <person name="de Hoog S."/>
            <person name="Bocca A.L."/>
            <person name="de Almeida S.R."/>
            <person name="Vasconcelos A.T."/>
            <person name="Felipe M.S."/>
        </authorList>
    </citation>
    <scope>NUCLEOTIDE SEQUENCE [LARGE SCALE GENOMIC DNA]</scope>
    <source>
        <strain evidence="5">KSF</strain>
    </source>
</reference>
<dbReference type="EMBL" id="LGRB01000014">
    <property type="protein sequence ID" value="OCT47332.1"/>
    <property type="molecule type" value="Genomic_DNA"/>
</dbReference>
<evidence type="ECO:0000313" key="5">
    <source>
        <dbReference type="Proteomes" id="UP000094526"/>
    </source>
</evidence>